<evidence type="ECO:0000256" key="2">
    <source>
        <dbReference type="SAM" id="SignalP"/>
    </source>
</evidence>
<organism evidence="3 4">
    <name type="scientific">Oceanibaculum pacificum</name>
    <dbReference type="NCBI Taxonomy" id="580166"/>
    <lineage>
        <taxon>Bacteria</taxon>
        <taxon>Pseudomonadati</taxon>
        <taxon>Pseudomonadota</taxon>
        <taxon>Alphaproteobacteria</taxon>
        <taxon>Rhodospirillales</taxon>
        <taxon>Oceanibaculaceae</taxon>
        <taxon>Oceanibaculum</taxon>
    </lineage>
</organism>
<feature type="chain" id="PRO_5007602005" description="PepSY domain-containing protein" evidence="2">
    <location>
        <begin position="27"/>
        <end position="130"/>
    </location>
</feature>
<feature type="compositionally biased region" description="Basic and acidic residues" evidence="1">
    <location>
        <begin position="110"/>
        <end position="121"/>
    </location>
</feature>
<evidence type="ECO:0000313" key="3">
    <source>
        <dbReference type="EMBL" id="KZD03914.1"/>
    </source>
</evidence>
<keyword evidence="4" id="KW-1185">Reference proteome</keyword>
<accession>A0A154VRI2</accession>
<gene>
    <name evidence="3" type="ORF">AUP43_12495</name>
</gene>
<dbReference type="EMBL" id="LPXN01000139">
    <property type="protein sequence ID" value="KZD03914.1"/>
    <property type="molecule type" value="Genomic_DNA"/>
</dbReference>
<dbReference type="RefSeq" id="WP_067558757.1">
    <property type="nucleotide sequence ID" value="NZ_LPXN01000139.1"/>
</dbReference>
<name>A0A154VRI2_9PROT</name>
<protein>
    <recommendedName>
        <fullName evidence="5">PepSY domain-containing protein</fullName>
    </recommendedName>
</protein>
<proteinExistence type="predicted"/>
<evidence type="ECO:0000256" key="1">
    <source>
        <dbReference type="SAM" id="MobiDB-lite"/>
    </source>
</evidence>
<evidence type="ECO:0008006" key="5">
    <source>
        <dbReference type="Google" id="ProtNLM"/>
    </source>
</evidence>
<feature type="region of interest" description="Disordered" evidence="1">
    <location>
        <begin position="105"/>
        <end position="130"/>
    </location>
</feature>
<sequence length="130" mass="13510">MRTTTLAAAGLVLAGLLGVAPAAAQAALSEKAVADKIAEAYPVQVLKVKPARHGDKVVYAVTMMRKAGEGAGSSAFQVVQILVDPMTGAPLPAFEHLTTGYANSATESYRTGDDIGVEARRQTTRNTSRP</sequence>
<evidence type="ECO:0000313" key="4">
    <source>
        <dbReference type="Proteomes" id="UP000076400"/>
    </source>
</evidence>
<reference evidence="3 4" key="1">
    <citation type="submission" date="2015-12" db="EMBL/GenBank/DDBJ databases">
        <title>Genome sequence of Oceanibaculum pacificum MCCC 1A02656.</title>
        <authorList>
            <person name="Lu L."/>
            <person name="Lai Q."/>
            <person name="Shao Z."/>
            <person name="Qian P."/>
        </authorList>
    </citation>
    <scope>NUCLEOTIDE SEQUENCE [LARGE SCALE GENOMIC DNA]</scope>
    <source>
        <strain evidence="3 4">MCCC 1A02656</strain>
    </source>
</reference>
<dbReference type="AlphaFoldDB" id="A0A154VRI2"/>
<dbReference type="Proteomes" id="UP000076400">
    <property type="component" value="Unassembled WGS sequence"/>
</dbReference>
<comment type="caution">
    <text evidence="3">The sequence shown here is derived from an EMBL/GenBank/DDBJ whole genome shotgun (WGS) entry which is preliminary data.</text>
</comment>
<keyword evidence="2" id="KW-0732">Signal</keyword>
<feature type="signal peptide" evidence="2">
    <location>
        <begin position="1"/>
        <end position="26"/>
    </location>
</feature>
<dbReference type="STRING" id="580166.AUP43_12495"/>